<evidence type="ECO:0000313" key="2">
    <source>
        <dbReference type="Proteomes" id="UP001302652"/>
    </source>
</evidence>
<evidence type="ECO:0008006" key="3">
    <source>
        <dbReference type="Google" id="ProtNLM"/>
    </source>
</evidence>
<protein>
    <recommendedName>
        <fullName evidence="3">Transposase</fullName>
    </recommendedName>
</protein>
<evidence type="ECO:0000313" key="1">
    <source>
        <dbReference type="EMBL" id="WOD13447.1"/>
    </source>
</evidence>
<reference evidence="1 2" key="1">
    <citation type="submission" date="2023-10" db="EMBL/GenBank/DDBJ databases">
        <title>Surface-active antibiotics is a multifunctional adaptation for post-fire microbes.</title>
        <authorList>
            <person name="Liu M.D."/>
            <person name="Du Y."/>
            <person name="Koupaei S.K."/>
            <person name="Kim N.R."/>
            <person name="Zhang W."/>
            <person name="Traxler M.F."/>
        </authorList>
    </citation>
    <scope>NUCLEOTIDE SEQUENCE [LARGE SCALE GENOMIC DNA]</scope>
    <source>
        <strain evidence="1 2">F3</strain>
    </source>
</reference>
<keyword evidence="2" id="KW-1185">Reference proteome</keyword>
<proteinExistence type="predicted"/>
<organism evidence="1 2">
    <name type="scientific">Paraburkholderia kirstenboschensis</name>
    <dbReference type="NCBI Taxonomy" id="1245436"/>
    <lineage>
        <taxon>Bacteria</taxon>
        <taxon>Pseudomonadati</taxon>
        <taxon>Pseudomonadota</taxon>
        <taxon>Betaproteobacteria</taxon>
        <taxon>Burkholderiales</taxon>
        <taxon>Burkholderiaceae</taxon>
        <taxon>Paraburkholderia</taxon>
    </lineage>
</organism>
<sequence length="75" mass="8459">MSIDIQRRHEGIPKAIIDRAWDAQLRLCRRYRKLVAKGKVAHVAIVAVARELAAFIWDIGRLGMAMAMPQDGHPV</sequence>
<gene>
    <name evidence="1" type="ORF">RW095_05310</name>
</gene>
<accession>A0ABZ0EB75</accession>
<dbReference type="EMBL" id="CP136511">
    <property type="protein sequence ID" value="WOD13447.1"/>
    <property type="molecule type" value="Genomic_DNA"/>
</dbReference>
<dbReference type="Proteomes" id="UP001302652">
    <property type="component" value="Chromosome 3"/>
</dbReference>
<name>A0ABZ0EB75_9BURK</name>